<sequence length="224" mass="24337">MKKHFTLLIAATALTACASPFNGAQQARTIEEQHPISIEQQVVTMTVSVDRSLTELSAIDKARLRAFADTYFTRGHGPVTITAPSGGGQADFYGQQVVADIRDALYAEGLDYAAMQGASYRLSPEQSEPEVIISFSNYVASPSACGAWDEEYYRRSHNLRTKNFGCAQQNNIAAMVADPRDLVGQRRLGNPDAAREAAVYGKYIRGEVTSSEAEESSEISASDQ</sequence>
<dbReference type="AlphaFoldDB" id="A0A8J2V7Q3"/>
<gene>
    <name evidence="2" type="primary">ctpE</name>
    <name evidence="2" type="ORF">GCM10011342_22940</name>
</gene>
<dbReference type="PROSITE" id="PS51257">
    <property type="entry name" value="PROKAR_LIPOPROTEIN"/>
    <property type="match status" value="1"/>
</dbReference>
<proteinExistence type="predicted"/>
<feature type="chain" id="PRO_5035248993" evidence="1">
    <location>
        <begin position="19"/>
        <end position="224"/>
    </location>
</feature>
<name>A0A8J2V7Q3_9PROT</name>
<dbReference type="RefSeq" id="WP_188158287.1">
    <property type="nucleotide sequence ID" value="NZ_BMGH01000001.1"/>
</dbReference>
<organism evidence="2 3">
    <name type="scientific">Aquisalinus flavus</name>
    <dbReference type="NCBI Taxonomy" id="1526572"/>
    <lineage>
        <taxon>Bacteria</taxon>
        <taxon>Pseudomonadati</taxon>
        <taxon>Pseudomonadota</taxon>
        <taxon>Alphaproteobacteria</taxon>
        <taxon>Parvularculales</taxon>
        <taxon>Parvularculaceae</taxon>
        <taxon>Aquisalinus</taxon>
    </lineage>
</organism>
<dbReference type="NCBIfam" id="TIGR02522">
    <property type="entry name" value="pilus_cpaD"/>
    <property type="match status" value="1"/>
</dbReference>
<evidence type="ECO:0000256" key="1">
    <source>
        <dbReference type="SAM" id="SignalP"/>
    </source>
</evidence>
<dbReference type="Pfam" id="PF09476">
    <property type="entry name" value="Pilus_CpaD"/>
    <property type="match status" value="1"/>
</dbReference>
<dbReference type="Proteomes" id="UP000613582">
    <property type="component" value="Unassembled WGS sequence"/>
</dbReference>
<keyword evidence="1" id="KW-0732">Signal</keyword>
<dbReference type="EMBL" id="BMGH01000001">
    <property type="protein sequence ID" value="GGD13584.1"/>
    <property type="molecule type" value="Genomic_DNA"/>
</dbReference>
<evidence type="ECO:0000313" key="3">
    <source>
        <dbReference type="Proteomes" id="UP000613582"/>
    </source>
</evidence>
<dbReference type="InterPro" id="IPR013361">
    <property type="entry name" value="Pilus_CpaD"/>
</dbReference>
<protein>
    <submittedName>
        <fullName evidence="2">Type IV pilus protein</fullName>
    </submittedName>
</protein>
<keyword evidence="3" id="KW-1185">Reference proteome</keyword>
<dbReference type="InterPro" id="IPR019027">
    <property type="entry name" value="Pilus_biogenesis_CpaD-related"/>
</dbReference>
<evidence type="ECO:0000313" key="2">
    <source>
        <dbReference type="EMBL" id="GGD13584.1"/>
    </source>
</evidence>
<feature type="signal peptide" evidence="1">
    <location>
        <begin position="1"/>
        <end position="18"/>
    </location>
</feature>
<comment type="caution">
    <text evidence="2">The sequence shown here is derived from an EMBL/GenBank/DDBJ whole genome shotgun (WGS) entry which is preliminary data.</text>
</comment>
<reference evidence="2" key="1">
    <citation type="journal article" date="2014" name="Int. J. Syst. Evol. Microbiol.">
        <title>Complete genome sequence of Corynebacterium casei LMG S-19264T (=DSM 44701T), isolated from a smear-ripened cheese.</title>
        <authorList>
            <consortium name="US DOE Joint Genome Institute (JGI-PGF)"/>
            <person name="Walter F."/>
            <person name="Albersmeier A."/>
            <person name="Kalinowski J."/>
            <person name="Ruckert C."/>
        </authorList>
    </citation>
    <scope>NUCLEOTIDE SEQUENCE</scope>
    <source>
        <strain evidence="2">CGMCC 1.12921</strain>
    </source>
</reference>
<reference evidence="2" key="2">
    <citation type="submission" date="2020-09" db="EMBL/GenBank/DDBJ databases">
        <authorList>
            <person name="Sun Q."/>
            <person name="Zhou Y."/>
        </authorList>
    </citation>
    <scope>NUCLEOTIDE SEQUENCE</scope>
    <source>
        <strain evidence="2">CGMCC 1.12921</strain>
    </source>
</reference>
<accession>A0A8J2V7Q3</accession>